<dbReference type="EMBL" id="FOLW01000002">
    <property type="protein sequence ID" value="SFC48690.1"/>
    <property type="molecule type" value="Genomic_DNA"/>
</dbReference>
<protein>
    <recommendedName>
        <fullName evidence="2">HTH cro/C1-type domain-containing protein</fullName>
    </recommendedName>
</protein>
<dbReference type="Pfam" id="PF12844">
    <property type="entry name" value="HTH_19"/>
    <property type="match status" value="1"/>
</dbReference>
<proteinExistence type="predicted"/>
<organism evidence="3 4">
    <name type="scientific">Pragia fontium DSM 5563 = ATCC 49100</name>
    <dbReference type="NCBI Taxonomy" id="1122977"/>
    <lineage>
        <taxon>Bacteria</taxon>
        <taxon>Pseudomonadati</taxon>
        <taxon>Pseudomonadota</taxon>
        <taxon>Gammaproteobacteria</taxon>
        <taxon>Enterobacterales</taxon>
        <taxon>Budviciaceae</taxon>
        <taxon>Pragia</taxon>
    </lineage>
</organism>
<accession>A0AAJ4W9K1</accession>
<evidence type="ECO:0000256" key="1">
    <source>
        <dbReference type="SAM" id="MobiDB-lite"/>
    </source>
</evidence>
<dbReference type="CDD" id="cd00093">
    <property type="entry name" value="HTH_XRE"/>
    <property type="match status" value="1"/>
</dbReference>
<comment type="caution">
    <text evidence="3">The sequence shown here is derived from an EMBL/GenBank/DDBJ whole genome shotgun (WGS) entry which is preliminary data.</text>
</comment>
<dbReference type="PROSITE" id="PS50943">
    <property type="entry name" value="HTH_CROC1"/>
    <property type="match status" value="1"/>
</dbReference>
<dbReference type="RefSeq" id="WP_083399638.1">
    <property type="nucleotide sequence ID" value="NZ_FOLW01000002.1"/>
</dbReference>
<evidence type="ECO:0000313" key="4">
    <source>
        <dbReference type="Proteomes" id="UP000226420"/>
    </source>
</evidence>
<dbReference type="Proteomes" id="UP000226420">
    <property type="component" value="Unassembled WGS sequence"/>
</dbReference>
<name>A0AAJ4W9K1_9GAMM</name>
<dbReference type="SUPFAM" id="SSF47413">
    <property type="entry name" value="lambda repressor-like DNA-binding domains"/>
    <property type="match status" value="1"/>
</dbReference>
<dbReference type="InterPro" id="IPR010982">
    <property type="entry name" value="Lambda_DNA-bd_dom_sf"/>
</dbReference>
<dbReference type="AlphaFoldDB" id="A0AAJ4W9K1"/>
<feature type="domain" description="HTH cro/C1-type" evidence="2">
    <location>
        <begin position="8"/>
        <end position="52"/>
    </location>
</feature>
<gene>
    <name evidence="3" type="ORF">SAMN02745723_102486</name>
</gene>
<evidence type="ECO:0000313" key="3">
    <source>
        <dbReference type="EMBL" id="SFC48690.1"/>
    </source>
</evidence>
<reference evidence="3 4" key="1">
    <citation type="submission" date="2016-10" db="EMBL/GenBank/DDBJ databases">
        <authorList>
            <person name="Varghese N."/>
            <person name="Submissions S."/>
        </authorList>
    </citation>
    <scope>NUCLEOTIDE SEQUENCE [LARGE SCALE GENOMIC DNA]</scope>
    <source>
        <strain evidence="3 4">DSM 5563</strain>
    </source>
</reference>
<sequence>MIYIGLKLKELRELEEITVCELSNITGIDPNTISNYEDNQSVEVSAKTLTQITQHSKFKKFTLWLMTGEISPEIGQISPALSPDGHALMSNPQPPRAAG</sequence>
<dbReference type="GO" id="GO:0003677">
    <property type="term" value="F:DNA binding"/>
    <property type="evidence" value="ECO:0007669"/>
    <property type="project" value="InterPro"/>
</dbReference>
<evidence type="ECO:0000259" key="2">
    <source>
        <dbReference type="PROSITE" id="PS50943"/>
    </source>
</evidence>
<dbReference type="InterPro" id="IPR001387">
    <property type="entry name" value="Cro/C1-type_HTH"/>
</dbReference>
<feature type="region of interest" description="Disordered" evidence="1">
    <location>
        <begin position="76"/>
        <end position="99"/>
    </location>
</feature>
<dbReference type="Gene3D" id="1.10.260.40">
    <property type="entry name" value="lambda repressor-like DNA-binding domains"/>
    <property type="match status" value="1"/>
</dbReference>